<evidence type="ECO:0000313" key="11">
    <source>
        <dbReference type="Proteomes" id="UP001596047"/>
    </source>
</evidence>
<feature type="transmembrane region" description="Helical" evidence="7">
    <location>
        <begin position="580"/>
        <end position="597"/>
    </location>
</feature>
<feature type="chain" id="PRO_5046085787" evidence="8">
    <location>
        <begin position="29"/>
        <end position="681"/>
    </location>
</feature>
<dbReference type="CDD" id="cd05819">
    <property type="entry name" value="NHL"/>
    <property type="match status" value="1"/>
</dbReference>
<evidence type="ECO:0000256" key="8">
    <source>
        <dbReference type="SAM" id="SignalP"/>
    </source>
</evidence>
<dbReference type="Pfam" id="PF04893">
    <property type="entry name" value="Yip1"/>
    <property type="match status" value="1"/>
</dbReference>
<evidence type="ECO:0000256" key="1">
    <source>
        <dbReference type="ARBA" id="ARBA00004141"/>
    </source>
</evidence>
<feature type="transmembrane region" description="Helical" evidence="7">
    <location>
        <begin position="426"/>
        <end position="446"/>
    </location>
</feature>
<dbReference type="RefSeq" id="WP_379188453.1">
    <property type="nucleotide sequence ID" value="NZ_JBHSOW010000043.1"/>
</dbReference>
<keyword evidence="8" id="KW-0732">Signal</keyword>
<dbReference type="InterPro" id="IPR011042">
    <property type="entry name" value="6-blade_b-propeller_TolB-like"/>
</dbReference>
<dbReference type="Pfam" id="PF01436">
    <property type="entry name" value="NHL"/>
    <property type="match status" value="2"/>
</dbReference>
<feature type="transmembrane region" description="Helical" evidence="7">
    <location>
        <begin position="603"/>
        <end position="624"/>
    </location>
</feature>
<feature type="repeat" description="NHL" evidence="6">
    <location>
        <begin position="318"/>
        <end position="348"/>
    </location>
</feature>
<dbReference type="InterPro" id="IPR050952">
    <property type="entry name" value="TRIM-NHL_E3_ligases"/>
</dbReference>
<keyword evidence="4 7" id="KW-1133">Transmembrane helix</keyword>
<evidence type="ECO:0000256" key="2">
    <source>
        <dbReference type="ARBA" id="ARBA00022692"/>
    </source>
</evidence>
<dbReference type="PROSITE" id="PS51125">
    <property type="entry name" value="NHL"/>
    <property type="match status" value="3"/>
</dbReference>
<evidence type="ECO:0000256" key="6">
    <source>
        <dbReference type="PROSITE-ProRule" id="PRU00504"/>
    </source>
</evidence>
<dbReference type="SUPFAM" id="SSF101898">
    <property type="entry name" value="NHL repeat"/>
    <property type="match status" value="1"/>
</dbReference>
<feature type="signal peptide" evidence="8">
    <location>
        <begin position="1"/>
        <end position="28"/>
    </location>
</feature>
<feature type="repeat" description="NHL" evidence="6">
    <location>
        <begin position="95"/>
        <end position="136"/>
    </location>
</feature>
<gene>
    <name evidence="10" type="ORF">ACFPYJ_12380</name>
</gene>
<feature type="transmembrane region" description="Helical" evidence="7">
    <location>
        <begin position="501"/>
        <end position="522"/>
    </location>
</feature>
<sequence>MSKAANKMAISLLAACFWLGCLSPSVYADVPYKTFTEDHHREFVRTQDAYTPVGSIEQIGNTAFSSPSDLYVDESDRLYIADTGNKRIVVLQPGGSLLRIIGQDQLSEPTGVFVDKNGSIYVADSGSKLVYQYDEQGKLLKKFGRPDSPLFGKNAPFKPVKVTVDKRGNLYIVSEGTTNGVVQLSPYGDFLGYFGSNDSEANLKIMLQHMFFTKEQRAKLFKNTPPSPTNLSIDKKGLIYTVTQGAEGRSIKKFNISGYNLLPENMMFDPIYSDLFIAASGNIYAVSQMGIVFEFDTEGHLLFSFGAPDDGKSRIGLFLNAAGIAVDSNEQVYVVDKERNNIQIFAPTEFTLQVHHALELYKEGFYVKSQGPWNEVLKRNSLFDLAHKGLADAYYKQQLYEQAEEEYVIAGDKEGYSNSFWEIRNLWLQNHLLDVFSIIVIVYVLWRLLKLLHRKTGAFRAIIRWKSFITNISIMKQLTFLFCFIKRPIEGFYGIKDENKVSALAAVILYLLFFAEYLFSLFYTGFIFNNLDFSDLQLSREVAIVFVPIALWIVSNYLVSTISDGEGKFLHVFKATIYSLMPYLIFKPIIVIASNALTINDAFLFSFANTIIMAWCAVLLFMMVKEIHDYTVGGTIINILITIFGMIIMGLVLFIIYVLLDQVYDFVYSVIKEAAVRAEYK</sequence>
<dbReference type="PROSITE" id="PS51257">
    <property type="entry name" value="PROKAR_LIPOPROTEIN"/>
    <property type="match status" value="1"/>
</dbReference>
<evidence type="ECO:0000256" key="4">
    <source>
        <dbReference type="ARBA" id="ARBA00022989"/>
    </source>
</evidence>
<protein>
    <submittedName>
        <fullName evidence="10">YIP1 family protein</fullName>
    </submittedName>
</protein>
<keyword evidence="3" id="KW-0677">Repeat</keyword>
<evidence type="ECO:0000313" key="10">
    <source>
        <dbReference type="EMBL" id="MFC5649903.1"/>
    </source>
</evidence>
<keyword evidence="11" id="KW-1185">Reference proteome</keyword>
<dbReference type="InterPro" id="IPR001258">
    <property type="entry name" value="NHL_repeat"/>
</dbReference>
<evidence type="ECO:0000256" key="5">
    <source>
        <dbReference type="ARBA" id="ARBA00023136"/>
    </source>
</evidence>
<proteinExistence type="predicted"/>
<evidence type="ECO:0000259" key="9">
    <source>
        <dbReference type="Pfam" id="PF04893"/>
    </source>
</evidence>
<keyword evidence="5 7" id="KW-0472">Membrane</keyword>
<feature type="transmembrane region" description="Helical" evidence="7">
    <location>
        <begin position="542"/>
        <end position="559"/>
    </location>
</feature>
<feature type="transmembrane region" description="Helical" evidence="7">
    <location>
        <begin position="636"/>
        <end position="660"/>
    </location>
</feature>
<dbReference type="EMBL" id="JBHSOW010000043">
    <property type="protein sequence ID" value="MFC5649903.1"/>
    <property type="molecule type" value="Genomic_DNA"/>
</dbReference>
<evidence type="ECO:0000256" key="7">
    <source>
        <dbReference type="SAM" id="Phobius"/>
    </source>
</evidence>
<comment type="caution">
    <text evidence="10">The sequence shown here is derived from an EMBL/GenBank/DDBJ whole genome shotgun (WGS) entry which is preliminary data.</text>
</comment>
<comment type="subcellular location">
    <subcellularLocation>
        <location evidence="1">Membrane</location>
        <topology evidence="1">Multi-pass membrane protein</topology>
    </subcellularLocation>
</comment>
<dbReference type="PANTHER" id="PTHR24104:SF25">
    <property type="entry name" value="PROTEIN LIN-41"/>
    <property type="match status" value="1"/>
</dbReference>
<dbReference type="Proteomes" id="UP001596047">
    <property type="component" value="Unassembled WGS sequence"/>
</dbReference>
<dbReference type="InterPro" id="IPR006977">
    <property type="entry name" value="Yip1_dom"/>
</dbReference>
<organism evidence="10 11">
    <name type="scientific">Paenibacillus solisilvae</name>
    <dbReference type="NCBI Taxonomy" id="2486751"/>
    <lineage>
        <taxon>Bacteria</taxon>
        <taxon>Bacillati</taxon>
        <taxon>Bacillota</taxon>
        <taxon>Bacilli</taxon>
        <taxon>Bacillales</taxon>
        <taxon>Paenibacillaceae</taxon>
        <taxon>Paenibacillus</taxon>
    </lineage>
</organism>
<name>A0ABW0VVI8_9BACL</name>
<reference evidence="11" key="1">
    <citation type="journal article" date="2019" name="Int. J. Syst. Evol. Microbiol.">
        <title>The Global Catalogue of Microorganisms (GCM) 10K type strain sequencing project: providing services to taxonomists for standard genome sequencing and annotation.</title>
        <authorList>
            <consortium name="The Broad Institute Genomics Platform"/>
            <consortium name="The Broad Institute Genome Sequencing Center for Infectious Disease"/>
            <person name="Wu L."/>
            <person name="Ma J."/>
        </authorList>
    </citation>
    <scope>NUCLEOTIDE SEQUENCE [LARGE SCALE GENOMIC DNA]</scope>
    <source>
        <strain evidence="11">CGMCC 1.3240</strain>
    </source>
</reference>
<dbReference type="PANTHER" id="PTHR24104">
    <property type="entry name" value="E3 UBIQUITIN-PROTEIN LIGASE NHLRC1-RELATED"/>
    <property type="match status" value="1"/>
</dbReference>
<evidence type="ECO:0000256" key="3">
    <source>
        <dbReference type="ARBA" id="ARBA00022737"/>
    </source>
</evidence>
<dbReference type="Gene3D" id="2.120.10.30">
    <property type="entry name" value="TolB, C-terminal domain"/>
    <property type="match status" value="2"/>
</dbReference>
<accession>A0ABW0VVI8</accession>
<keyword evidence="2 7" id="KW-0812">Transmembrane</keyword>
<feature type="domain" description="Yip1" evidence="9">
    <location>
        <begin position="485"/>
        <end position="653"/>
    </location>
</feature>
<feature type="repeat" description="NHL" evidence="6">
    <location>
        <begin position="53"/>
        <end position="94"/>
    </location>
</feature>